<comment type="caution">
    <text evidence="1">The sequence shown here is derived from an EMBL/GenBank/DDBJ whole genome shotgun (WGS) entry which is preliminary data.</text>
</comment>
<protein>
    <submittedName>
        <fullName evidence="1">Uncharacterized protein</fullName>
    </submittedName>
</protein>
<proteinExistence type="predicted"/>
<dbReference type="EMBL" id="BPPX01000009">
    <property type="protein sequence ID" value="GJC82386.1"/>
    <property type="molecule type" value="Genomic_DNA"/>
</dbReference>
<keyword evidence="2" id="KW-1185">Reference proteome</keyword>
<reference evidence="1 2" key="1">
    <citation type="submission" date="2021-07" db="EMBL/GenBank/DDBJ databases">
        <title>Genome data of Colletotrichum spaethianum.</title>
        <authorList>
            <person name="Utami Y.D."/>
            <person name="Hiruma K."/>
        </authorList>
    </citation>
    <scope>NUCLEOTIDE SEQUENCE [LARGE SCALE GENOMIC DNA]</scope>
    <source>
        <strain evidence="1 2">MAFF 242679</strain>
    </source>
</reference>
<name>A0AA37GL77_9PEZI</name>
<dbReference type="Proteomes" id="UP001055172">
    <property type="component" value="Unassembled WGS sequence"/>
</dbReference>
<gene>
    <name evidence="1" type="ORF">ColLi_05224</name>
</gene>
<dbReference type="AlphaFoldDB" id="A0AA37GL77"/>
<sequence length="60" mass="6556">MKRSMLLWAIGYLGYGQIGQLAEELFGSGLVDVDARPRLTIWTIKGFAIVRVMDSGAAVI</sequence>
<organism evidence="1 2">
    <name type="scientific">Colletotrichum liriopes</name>
    <dbReference type="NCBI Taxonomy" id="708192"/>
    <lineage>
        <taxon>Eukaryota</taxon>
        <taxon>Fungi</taxon>
        <taxon>Dikarya</taxon>
        <taxon>Ascomycota</taxon>
        <taxon>Pezizomycotina</taxon>
        <taxon>Sordariomycetes</taxon>
        <taxon>Hypocreomycetidae</taxon>
        <taxon>Glomerellales</taxon>
        <taxon>Glomerellaceae</taxon>
        <taxon>Colletotrichum</taxon>
        <taxon>Colletotrichum spaethianum species complex</taxon>
    </lineage>
</organism>
<evidence type="ECO:0000313" key="2">
    <source>
        <dbReference type="Proteomes" id="UP001055172"/>
    </source>
</evidence>
<evidence type="ECO:0000313" key="1">
    <source>
        <dbReference type="EMBL" id="GJC82386.1"/>
    </source>
</evidence>
<accession>A0AA37GL77</accession>